<feature type="region of interest" description="Disordered" evidence="1">
    <location>
        <begin position="1"/>
        <end position="141"/>
    </location>
</feature>
<evidence type="ECO:0000313" key="2">
    <source>
        <dbReference type="EMBL" id="CAA9259999.1"/>
    </source>
</evidence>
<proteinExistence type="predicted"/>
<dbReference type="AlphaFoldDB" id="A0A6J4IRZ8"/>
<name>A0A6J4IRZ8_9PROT</name>
<evidence type="ECO:0000256" key="1">
    <source>
        <dbReference type="SAM" id="MobiDB-lite"/>
    </source>
</evidence>
<sequence length="141" mass="15399">GLRHRGRFERRPRGVRRAGARPAAVGALQHHGLRRQLPRDPGGRGLLRRARGRRAPRVLPAPGGHRPGHAAGGRGADHLRDDRREARQVEGLGASRRQQHGGDRQAQQRGGEPRRCPGPGGAAPSGRPRRHARDPPQGWLL</sequence>
<dbReference type="EMBL" id="CADCTD010000115">
    <property type="protein sequence ID" value="CAA9259999.1"/>
    <property type="molecule type" value="Genomic_DNA"/>
</dbReference>
<protein>
    <submittedName>
        <fullName evidence="2">Uncharacterized protein</fullName>
    </submittedName>
</protein>
<feature type="compositionally biased region" description="Basic residues" evidence="1">
    <location>
        <begin position="1"/>
        <end position="19"/>
    </location>
</feature>
<feature type="non-terminal residue" evidence="2">
    <location>
        <position position="141"/>
    </location>
</feature>
<accession>A0A6J4IRZ8</accession>
<reference evidence="2" key="1">
    <citation type="submission" date="2020-02" db="EMBL/GenBank/DDBJ databases">
        <authorList>
            <person name="Meier V. D."/>
        </authorList>
    </citation>
    <scope>NUCLEOTIDE SEQUENCE</scope>
    <source>
        <strain evidence="2">AVDCRST_MAG27</strain>
    </source>
</reference>
<feature type="non-terminal residue" evidence="2">
    <location>
        <position position="1"/>
    </location>
</feature>
<feature type="compositionally biased region" description="Basic residues" evidence="1">
    <location>
        <begin position="46"/>
        <end position="56"/>
    </location>
</feature>
<organism evidence="2">
    <name type="scientific">uncultured Craurococcus sp</name>
    <dbReference type="NCBI Taxonomy" id="1135998"/>
    <lineage>
        <taxon>Bacteria</taxon>
        <taxon>Pseudomonadati</taxon>
        <taxon>Pseudomonadota</taxon>
        <taxon>Alphaproteobacteria</taxon>
        <taxon>Acetobacterales</taxon>
        <taxon>Acetobacteraceae</taxon>
        <taxon>Craurococcus</taxon>
        <taxon>environmental samples</taxon>
    </lineage>
</organism>
<feature type="compositionally biased region" description="Basic and acidic residues" evidence="1">
    <location>
        <begin position="75"/>
        <end position="88"/>
    </location>
</feature>
<gene>
    <name evidence="2" type="ORF">AVDCRST_MAG27-2490</name>
</gene>